<dbReference type="InterPro" id="IPR036249">
    <property type="entry name" value="Thioredoxin-like_sf"/>
</dbReference>
<dbReference type="EMBL" id="BBIO01000009">
    <property type="protein sequence ID" value="GAK45470.1"/>
    <property type="molecule type" value="Genomic_DNA"/>
</dbReference>
<keyword evidence="1" id="KW-0413">Isomerase</keyword>
<dbReference type="SUPFAM" id="SSF52833">
    <property type="entry name" value="Thioredoxin-like"/>
    <property type="match status" value="1"/>
</dbReference>
<dbReference type="InterPro" id="IPR014440">
    <property type="entry name" value="HCCAis_GSTk"/>
</dbReference>
<dbReference type="AlphaFoldDB" id="A0A081BBQ2"/>
<gene>
    <name evidence="4" type="ORF">M2A_1969</name>
</gene>
<feature type="active site" description="Nucleophile" evidence="2">
    <location>
        <position position="13"/>
    </location>
</feature>
<dbReference type="InterPro" id="IPR001853">
    <property type="entry name" value="DSBA-like_thioredoxin_dom"/>
</dbReference>
<evidence type="ECO:0000259" key="3">
    <source>
        <dbReference type="Pfam" id="PF01323"/>
    </source>
</evidence>
<dbReference type="GO" id="GO:0016491">
    <property type="term" value="F:oxidoreductase activity"/>
    <property type="evidence" value="ECO:0007669"/>
    <property type="project" value="InterPro"/>
</dbReference>
<reference evidence="4 5" key="1">
    <citation type="submission" date="2014-07" db="EMBL/GenBank/DDBJ databases">
        <title>Tepidicaulis marinum gen. nov., sp. nov., a novel marine bacterium denitrifying nitrate to nitrous oxide strictly under microaerobic conditions.</title>
        <authorList>
            <person name="Takeuchi M."/>
            <person name="Yamagishi T."/>
            <person name="Kamagata Y."/>
            <person name="Oshima K."/>
            <person name="Hattori M."/>
            <person name="Katayama T."/>
            <person name="Hanada S."/>
            <person name="Tamaki H."/>
            <person name="Marumo K."/>
            <person name="Maeda H."/>
            <person name="Nedachi M."/>
            <person name="Iwasaki W."/>
            <person name="Suwa Y."/>
            <person name="Sakata S."/>
        </authorList>
    </citation>
    <scope>NUCLEOTIDE SEQUENCE [LARGE SCALE GENOMIC DNA]</scope>
    <source>
        <strain evidence="4 5">MA2</strain>
    </source>
</reference>
<evidence type="ECO:0000313" key="5">
    <source>
        <dbReference type="Proteomes" id="UP000028702"/>
    </source>
</evidence>
<dbReference type="PANTHER" id="PTHR42943:SF2">
    <property type="entry name" value="GLUTATHIONE S-TRANSFERASE KAPPA 1"/>
    <property type="match status" value="1"/>
</dbReference>
<keyword evidence="5" id="KW-1185">Reference proteome</keyword>
<comment type="similarity">
    <text evidence="1">Belongs to the GST superfamily. NadH family.</text>
</comment>
<dbReference type="RefSeq" id="WP_045446522.1">
    <property type="nucleotide sequence ID" value="NZ_BBIO01000009.1"/>
</dbReference>
<dbReference type="Pfam" id="PF01323">
    <property type="entry name" value="DSBA"/>
    <property type="match status" value="1"/>
</dbReference>
<dbReference type="InterPro" id="IPR051924">
    <property type="entry name" value="GST_Kappa/NadH"/>
</dbReference>
<dbReference type="STRING" id="1333998.M2A_1969"/>
<comment type="catalytic activity">
    <reaction evidence="1">
        <text>2-hydroxychromene-2-carboxylate = (3E)-4-(2-hydroxyphenyl)-2-oxobut-3-enoate</text>
        <dbReference type="Rhea" id="RHEA:27401"/>
        <dbReference type="ChEBI" id="CHEBI:59350"/>
        <dbReference type="ChEBI" id="CHEBI:59353"/>
        <dbReference type="EC" id="5.99.1.4"/>
    </reaction>
</comment>
<accession>A0A081BBQ2</accession>
<proteinExistence type="inferred from homology"/>
<dbReference type="eggNOG" id="COG3917">
    <property type="taxonomic scope" value="Bacteria"/>
</dbReference>
<dbReference type="Gene3D" id="3.40.30.10">
    <property type="entry name" value="Glutaredoxin"/>
    <property type="match status" value="1"/>
</dbReference>
<evidence type="ECO:0000256" key="1">
    <source>
        <dbReference type="PIRNR" id="PIRNR006386"/>
    </source>
</evidence>
<name>A0A081BBQ2_9HYPH</name>
<dbReference type="PIRSF" id="PIRSF006386">
    <property type="entry name" value="HCCAis_GSTk"/>
    <property type="match status" value="1"/>
</dbReference>
<dbReference type="GO" id="GO:0018845">
    <property type="term" value="F:2-hydroxychromene-2-carboxylate isomerase activity"/>
    <property type="evidence" value="ECO:0007669"/>
    <property type="project" value="UniProtKB-UniRule"/>
</dbReference>
<comment type="caution">
    <text evidence="4">The sequence shown here is derived from an EMBL/GenBank/DDBJ whole genome shotgun (WGS) entry which is preliminary data.</text>
</comment>
<evidence type="ECO:0000256" key="2">
    <source>
        <dbReference type="PIRSR" id="PIRSR006386-1"/>
    </source>
</evidence>
<organism evidence="4 5">
    <name type="scientific">Tepidicaulis marinus</name>
    <dbReference type="NCBI Taxonomy" id="1333998"/>
    <lineage>
        <taxon>Bacteria</taxon>
        <taxon>Pseudomonadati</taxon>
        <taxon>Pseudomonadota</taxon>
        <taxon>Alphaproteobacteria</taxon>
        <taxon>Hyphomicrobiales</taxon>
        <taxon>Parvibaculaceae</taxon>
        <taxon>Tepidicaulis</taxon>
    </lineage>
</organism>
<dbReference type="EC" id="5.99.1.4" evidence="1"/>
<protein>
    <recommendedName>
        <fullName evidence="1">2-hydroxychromene-2-carboxylate isomerase</fullName>
        <ecNumber evidence="1">5.99.1.4</ecNumber>
    </recommendedName>
</protein>
<dbReference type="Proteomes" id="UP000028702">
    <property type="component" value="Unassembled WGS sequence"/>
</dbReference>
<sequence length="216" mass="24551">MTLEFDLFWSFRSPYSYLATPRLAALQEEYDVKINVRPVYPIAVRIKGFFKQVNPLWPPYLLKDTVRIAEMEGLPYAWPSPDPIVMDIKSGEVPEEQPYISRLTRLGVAAAEKGKGMPFLYEVSRIIFGGVKGWNEGTHLQEAAARAGLDLAELDALIEKDPDHYEKTIAENEAAQKAGGHWGVPLMVFEGEPFFGQDRISHLIWRMEQKGLKKRS</sequence>
<evidence type="ECO:0000313" key="4">
    <source>
        <dbReference type="EMBL" id="GAK45470.1"/>
    </source>
</evidence>
<feature type="domain" description="DSBA-like thioredoxin" evidence="3">
    <location>
        <begin position="6"/>
        <end position="202"/>
    </location>
</feature>
<dbReference type="PANTHER" id="PTHR42943">
    <property type="entry name" value="GLUTATHIONE S-TRANSFERASE KAPPA"/>
    <property type="match status" value="1"/>
</dbReference>